<proteinExistence type="inferred from homology"/>
<dbReference type="AlphaFoldDB" id="U4LJK1"/>
<evidence type="ECO:0000256" key="2">
    <source>
        <dbReference type="ARBA" id="ARBA00006495"/>
    </source>
</evidence>
<evidence type="ECO:0000256" key="12">
    <source>
        <dbReference type="ARBA" id="ARBA00029326"/>
    </source>
</evidence>
<dbReference type="InterPro" id="IPR016005">
    <property type="entry name" value="Erg8"/>
</dbReference>
<sequence length="435" mass="46673">MSQSTQSFTPSAVSAPGKVLLAGGYLVLDKKYSGLVFALSARIHCVSSALPSLPPNTIKVVSPQFTEAEWTYQVTGGDNDAEEVKVTQVDGNPNPFVQTTVSQALSYLRLSSIPPTRITIHADNAYYSQPPSSPRFNYLGVPISRAHKTGLGSSAALVTSLTACLLRTFTGSFAPLHNLAQSAHCAAQGKIGSGFDVSAAVHGSHVYHRFSPSCLESGGLREQVDGKWDHEVEATKVPKGLRLVMGDVDCGSSTPGMVRKVLAWRGSDETAEELWRDLEGRNTGLIELMAKAEERSREDGEEWQSAVKTWGTGEEAETESMKLLNEISKQVGAIREKIREMGSRAEVPIEPEAQTKLLDAAAAAVPGVLGGVVPGAGGYDAVVFLCVDRDETVEQLEEFLRGYKFVGEDGKGGSVAVLEAREEMEGVRVEDIAQY</sequence>
<evidence type="ECO:0000313" key="15">
    <source>
        <dbReference type="EMBL" id="CCX32128.1"/>
    </source>
</evidence>
<reference evidence="15 16" key="1">
    <citation type="journal article" date="2013" name="PLoS Genet.">
        <title>The genome and development-dependent transcriptomes of Pyronema confluens: a window into fungal evolution.</title>
        <authorList>
            <person name="Traeger S."/>
            <person name="Altegoer F."/>
            <person name="Freitag M."/>
            <person name="Gabaldon T."/>
            <person name="Kempken F."/>
            <person name="Kumar A."/>
            <person name="Marcet-Houben M."/>
            <person name="Poggeler S."/>
            <person name="Stajich J.E."/>
            <person name="Nowrousian M."/>
        </authorList>
    </citation>
    <scope>NUCLEOTIDE SEQUENCE [LARGE SCALE GENOMIC DNA]</scope>
    <source>
        <strain evidence="16">CBS 100304</strain>
        <tissue evidence="15">Vegetative mycelium</tissue>
    </source>
</reference>
<evidence type="ECO:0000313" key="16">
    <source>
        <dbReference type="Proteomes" id="UP000018144"/>
    </source>
</evidence>
<evidence type="ECO:0000256" key="11">
    <source>
        <dbReference type="ARBA" id="ARBA00023221"/>
    </source>
</evidence>
<dbReference type="GO" id="GO:0006696">
    <property type="term" value="P:ergosterol biosynthetic process"/>
    <property type="evidence" value="ECO:0007669"/>
    <property type="project" value="TreeGrafter"/>
</dbReference>
<organism evidence="15 16">
    <name type="scientific">Pyronema omphalodes (strain CBS 100304)</name>
    <name type="common">Pyronema confluens</name>
    <dbReference type="NCBI Taxonomy" id="1076935"/>
    <lineage>
        <taxon>Eukaryota</taxon>
        <taxon>Fungi</taxon>
        <taxon>Dikarya</taxon>
        <taxon>Ascomycota</taxon>
        <taxon>Pezizomycotina</taxon>
        <taxon>Pezizomycetes</taxon>
        <taxon>Pezizales</taxon>
        <taxon>Pyronemataceae</taxon>
        <taxon>Pyronema</taxon>
    </lineage>
</organism>
<dbReference type="SUPFAM" id="SSF54211">
    <property type="entry name" value="Ribosomal protein S5 domain 2-like"/>
    <property type="match status" value="1"/>
</dbReference>
<dbReference type="GO" id="GO:0005777">
    <property type="term" value="C:peroxisome"/>
    <property type="evidence" value="ECO:0007669"/>
    <property type="project" value="TreeGrafter"/>
</dbReference>
<comment type="pathway">
    <text evidence="1 13">Isoprenoid biosynthesis; isopentenyl diphosphate biosynthesis via mevalonate pathway; isopentenyl diphosphate from (R)-mevalonate: step 2/3.</text>
</comment>
<accession>U4LJK1</accession>
<evidence type="ECO:0000256" key="5">
    <source>
        <dbReference type="ARBA" id="ARBA00022679"/>
    </source>
</evidence>
<comment type="catalytic activity">
    <reaction evidence="12">
        <text>(R)-5-phosphomevalonate + ATP = (R)-5-diphosphomevalonate + ADP</text>
        <dbReference type="Rhea" id="RHEA:16341"/>
        <dbReference type="ChEBI" id="CHEBI:30616"/>
        <dbReference type="ChEBI" id="CHEBI:57557"/>
        <dbReference type="ChEBI" id="CHEBI:58146"/>
        <dbReference type="ChEBI" id="CHEBI:456216"/>
        <dbReference type="EC" id="2.7.4.2"/>
    </reaction>
    <physiologicalReaction direction="left-to-right" evidence="12">
        <dbReference type="Rhea" id="RHEA:16342"/>
    </physiologicalReaction>
</comment>
<dbReference type="PANTHER" id="PTHR31814">
    <property type="match status" value="1"/>
</dbReference>
<keyword evidence="16" id="KW-1185">Reference proteome</keyword>
<evidence type="ECO:0000256" key="6">
    <source>
        <dbReference type="ARBA" id="ARBA00022741"/>
    </source>
</evidence>
<keyword evidence="7 13" id="KW-0418">Kinase</keyword>
<evidence type="ECO:0000256" key="8">
    <source>
        <dbReference type="ARBA" id="ARBA00022840"/>
    </source>
</evidence>
<evidence type="ECO:0000256" key="7">
    <source>
        <dbReference type="ARBA" id="ARBA00022777"/>
    </source>
</evidence>
<keyword evidence="4 13" id="KW-0444">Lipid biosynthesis</keyword>
<keyword evidence="5 13" id="KW-0808">Transferase</keyword>
<dbReference type="GO" id="GO:0004631">
    <property type="term" value="F:phosphomevalonate kinase activity"/>
    <property type="evidence" value="ECO:0007669"/>
    <property type="project" value="UniProtKB-UniRule"/>
</dbReference>
<dbReference type="InterPro" id="IPR006204">
    <property type="entry name" value="GHMP_kinase_N_dom"/>
</dbReference>
<dbReference type="OrthoDB" id="10262935at2759"/>
<gene>
    <name evidence="15" type="ORF">PCON_12398</name>
</gene>
<dbReference type="PIRSF" id="PIRSF017288">
    <property type="entry name" value="PMK_GHMP_euk"/>
    <property type="match status" value="1"/>
</dbReference>
<evidence type="ECO:0000256" key="1">
    <source>
        <dbReference type="ARBA" id="ARBA00005017"/>
    </source>
</evidence>
<dbReference type="eggNOG" id="KOG4519">
    <property type="taxonomic scope" value="Eukaryota"/>
</dbReference>
<feature type="domain" description="GHMP kinase N-terminal" evidence="14">
    <location>
        <begin position="147"/>
        <end position="203"/>
    </location>
</feature>
<dbReference type="Proteomes" id="UP000018144">
    <property type="component" value="Unassembled WGS sequence"/>
</dbReference>
<dbReference type="InterPro" id="IPR035102">
    <property type="entry name" value="Phosphomevalonate_kinase"/>
</dbReference>
<keyword evidence="6" id="KW-0547">Nucleotide-binding</keyword>
<dbReference type="EC" id="2.7.4.2" evidence="3 13"/>
<dbReference type="EMBL" id="HF935724">
    <property type="protein sequence ID" value="CCX32128.1"/>
    <property type="molecule type" value="Genomic_DNA"/>
</dbReference>
<dbReference type="Gene3D" id="3.30.230.10">
    <property type="match status" value="1"/>
</dbReference>
<protein>
    <recommendedName>
        <fullName evidence="3 13">Phosphomevalonate kinase</fullName>
        <ecNumber evidence="3 13">2.7.4.2</ecNumber>
    </recommendedName>
</protein>
<evidence type="ECO:0000256" key="3">
    <source>
        <dbReference type="ARBA" id="ARBA00012958"/>
    </source>
</evidence>
<dbReference type="Pfam" id="PF00288">
    <property type="entry name" value="GHMP_kinases_N"/>
    <property type="match status" value="1"/>
</dbReference>
<dbReference type="InterPro" id="IPR020568">
    <property type="entry name" value="Ribosomal_Su5_D2-typ_SF"/>
</dbReference>
<evidence type="ECO:0000259" key="14">
    <source>
        <dbReference type="Pfam" id="PF00288"/>
    </source>
</evidence>
<evidence type="ECO:0000256" key="10">
    <source>
        <dbReference type="ARBA" id="ARBA00023098"/>
    </source>
</evidence>
<evidence type="ECO:0000256" key="9">
    <source>
        <dbReference type="ARBA" id="ARBA00022955"/>
    </source>
</evidence>
<dbReference type="UniPathway" id="UPA00057">
    <property type="reaction ID" value="UER00099"/>
</dbReference>
<evidence type="ECO:0000256" key="4">
    <source>
        <dbReference type="ARBA" id="ARBA00022516"/>
    </source>
</evidence>
<keyword evidence="8" id="KW-0067">ATP-binding</keyword>
<name>U4LJK1_PYROM</name>
<dbReference type="GO" id="GO:0019287">
    <property type="term" value="P:isopentenyl diphosphate biosynthetic process, mevalonate pathway"/>
    <property type="evidence" value="ECO:0007669"/>
    <property type="project" value="UniProtKB-UniRule"/>
</dbReference>
<keyword evidence="9 13" id="KW-0752">Steroid biosynthesis</keyword>
<dbReference type="InterPro" id="IPR014721">
    <property type="entry name" value="Ribsml_uS5_D2-typ_fold_subgr"/>
</dbReference>
<dbReference type="STRING" id="1076935.U4LJK1"/>
<keyword evidence="11 13" id="KW-0753">Steroid metabolism</keyword>
<dbReference type="PANTHER" id="PTHR31814:SF2">
    <property type="entry name" value="PHOSPHOMEVALONATE KINASE"/>
    <property type="match status" value="1"/>
</dbReference>
<evidence type="ECO:0000256" key="13">
    <source>
        <dbReference type="PIRNR" id="PIRNR017288"/>
    </source>
</evidence>
<dbReference type="GO" id="GO:0010142">
    <property type="term" value="P:farnesyl diphosphate biosynthetic process, mevalonate pathway"/>
    <property type="evidence" value="ECO:0007669"/>
    <property type="project" value="TreeGrafter"/>
</dbReference>
<keyword evidence="10 13" id="KW-0443">Lipid metabolism</keyword>
<dbReference type="GO" id="GO:0005524">
    <property type="term" value="F:ATP binding"/>
    <property type="evidence" value="ECO:0007669"/>
    <property type="project" value="UniProtKB-UniRule"/>
</dbReference>
<dbReference type="OMA" id="LVIHRTM"/>
<comment type="similarity">
    <text evidence="2 13">Belongs to the GHMP kinase family. Mevalonate kinase subfamily.</text>
</comment>